<dbReference type="OrthoDB" id="289228at2759"/>
<protein>
    <recommendedName>
        <fullName evidence="1">TLDc domain-containing protein</fullName>
    </recommendedName>
</protein>
<evidence type="ECO:0000313" key="2">
    <source>
        <dbReference type="EMBL" id="KZV20147.1"/>
    </source>
</evidence>
<dbReference type="EMBL" id="KV016225">
    <property type="protein sequence ID" value="KZV20147.1"/>
    <property type="molecule type" value="Genomic_DNA"/>
</dbReference>
<dbReference type="SMART" id="SM00584">
    <property type="entry name" value="TLDc"/>
    <property type="match status" value="1"/>
</dbReference>
<accession>A0A2Z7AEF4</accession>
<evidence type="ECO:0000313" key="3">
    <source>
        <dbReference type="Proteomes" id="UP000250235"/>
    </source>
</evidence>
<organism evidence="2 3">
    <name type="scientific">Dorcoceras hygrometricum</name>
    <dbReference type="NCBI Taxonomy" id="472368"/>
    <lineage>
        <taxon>Eukaryota</taxon>
        <taxon>Viridiplantae</taxon>
        <taxon>Streptophyta</taxon>
        <taxon>Embryophyta</taxon>
        <taxon>Tracheophyta</taxon>
        <taxon>Spermatophyta</taxon>
        <taxon>Magnoliopsida</taxon>
        <taxon>eudicotyledons</taxon>
        <taxon>Gunneridae</taxon>
        <taxon>Pentapetalae</taxon>
        <taxon>asterids</taxon>
        <taxon>lamiids</taxon>
        <taxon>Lamiales</taxon>
        <taxon>Gesneriaceae</taxon>
        <taxon>Didymocarpoideae</taxon>
        <taxon>Trichosporeae</taxon>
        <taxon>Loxocarpinae</taxon>
        <taxon>Dorcoceras</taxon>
    </lineage>
</organism>
<reference evidence="2 3" key="1">
    <citation type="journal article" date="2015" name="Proc. Natl. Acad. Sci. U.S.A.">
        <title>The resurrection genome of Boea hygrometrica: A blueprint for survival of dehydration.</title>
        <authorList>
            <person name="Xiao L."/>
            <person name="Yang G."/>
            <person name="Zhang L."/>
            <person name="Yang X."/>
            <person name="Zhao S."/>
            <person name="Ji Z."/>
            <person name="Zhou Q."/>
            <person name="Hu M."/>
            <person name="Wang Y."/>
            <person name="Chen M."/>
            <person name="Xu Y."/>
            <person name="Jin H."/>
            <person name="Xiao X."/>
            <person name="Hu G."/>
            <person name="Bao F."/>
            <person name="Hu Y."/>
            <person name="Wan P."/>
            <person name="Li L."/>
            <person name="Deng X."/>
            <person name="Kuang T."/>
            <person name="Xiang C."/>
            <person name="Zhu J.K."/>
            <person name="Oliver M.J."/>
            <person name="He Y."/>
        </authorList>
    </citation>
    <scope>NUCLEOTIDE SEQUENCE [LARGE SCALE GENOMIC DNA]</scope>
    <source>
        <strain evidence="3">cv. XS01</strain>
    </source>
</reference>
<dbReference type="Pfam" id="PF07534">
    <property type="entry name" value="TLD"/>
    <property type="match status" value="1"/>
</dbReference>
<name>A0A2Z7AEF4_9LAMI</name>
<dbReference type="InterPro" id="IPR006571">
    <property type="entry name" value="TLDc_dom"/>
</dbReference>
<dbReference type="Proteomes" id="UP000250235">
    <property type="component" value="Unassembled WGS sequence"/>
</dbReference>
<keyword evidence="3" id="KW-1185">Reference proteome</keyword>
<dbReference type="PANTHER" id="PTHR23354">
    <property type="entry name" value="NUCLEOLAR PROTEIN 7/ESTROGEN RECEPTOR COACTIVATOR-RELATED"/>
    <property type="match status" value="1"/>
</dbReference>
<proteinExistence type="predicted"/>
<sequence>MGQSSSREQEESPELREVQSLVASTGALPRLQKAFSRLSDAQTKSIPLHSLKKCFELDFDDFESDHTVASKELSIMFGHLGSAIVDFFFPSDENGVSWIDFLRGYSKCCGRTVASTYLNNLLQIFSKTCSEAGFPVNLQFEQYDDDCKVGGSLLPREVLRLLLICWIFSWDSRTLKLNMGKSKWGCSLPDISPLVLSAVESCIESGDQGDFWNSDVSKLDIQLMATKIHSWALQTIPNLADCLAQFLHSRLCYLVTRENKSESSCSSAQDNPSSTSSETSLLTSGRAWAISLTVRGPVYEQISKACFPSDDPDENNENLLYRSSLDGKGLNRFWSNVEGYNGPLLMLISACEDANRAGSWIIGALTNQGFENKETFYGNSGSLYTLSPVFQSLTSSGREKNLVYSHLHPTGRMYDAHPKPVGIAFGGSTGNERIFMDDDFARVTIRHHAVDKTYQHGTLLPDQGFLPVEATVFEVEVWGLGGATARGIQDSYKKRENLFTQQRRKVDLKTFANWEDSPEKLMMDMMSNPHAVRREER</sequence>
<dbReference type="AlphaFoldDB" id="A0A2Z7AEF4"/>
<dbReference type="PANTHER" id="PTHR23354:SF104">
    <property type="entry name" value="TLD-DOMAIN CONTAINING NUCLEOLAR PROTEIN"/>
    <property type="match status" value="1"/>
</dbReference>
<evidence type="ECO:0000259" key="1">
    <source>
        <dbReference type="PROSITE" id="PS51886"/>
    </source>
</evidence>
<dbReference type="PROSITE" id="PS51886">
    <property type="entry name" value="TLDC"/>
    <property type="match status" value="1"/>
</dbReference>
<gene>
    <name evidence="2" type="ORF">F511_01004</name>
</gene>
<feature type="domain" description="TLDc" evidence="1">
    <location>
        <begin position="293"/>
        <end position="481"/>
    </location>
</feature>